<dbReference type="Proteomes" id="UP001597101">
    <property type="component" value="Unassembled WGS sequence"/>
</dbReference>
<evidence type="ECO:0000313" key="1">
    <source>
        <dbReference type="EMBL" id="MFD0915571.1"/>
    </source>
</evidence>
<protein>
    <submittedName>
        <fullName evidence="1">Gamma carbonic anhydrase family protein</fullName>
    </submittedName>
</protein>
<comment type="caution">
    <text evidence="1">The sequence shown here is derived from an EMBL/GenBank/DDBJ whole genome shotgun (WGS) entry which is preliminary data.</text>
</comment>
<organism evidence="1 2">
    <name type="scientific">Pseudahrensia aquimaris</name>
    <dbReference type="NCBI Taxonomy" id="744461"/>
    <lineage>
        <taxon>Bacteria</taxon>
        <taxon>Pseudomonadati</taxon>
        <taxon>Pseudomonadota</taxon>
        <taxon>Alphaproteobacteria</taxon>
        <taxon>Hyphomicrobiales</taxon>
        <taxon>Ahrensiaceae</taxon>
        <taxon>Pseudahrensia</taxon>
    </lineage>
</organism>
<proteinExistence type="predicted"/>
<dbReference type="InterPro" id="IPR050484">
    <property type="entry name" value="Transf_Hexapept/Carb_Anhydrase"/>
</dbReference>
<gene>
    <name evidence="1" type="ORF">ACFQ14_04040</name>
</gene>
<name>A0ABW3FAX3_9HYPH</name>
<dbReference type="InterPro" id="IPR047324">
    <property type="entry name" value="LbH_gamma_CA-like"/>
</dbReference>
<dbReference type="EMBL" id="JBHTJV010000003">
    <property type="protein sequence ID" value="MFD0915571.1"/>
    <property type="molecule type" value="Genomic_DNA"/>
</dbReference>
<evidence type="ECO:0000313" key="2">
    <source>
        <dbReference type="Proteomes" id="UP001597101"/>
    </source>
</evidence>
<dbReference type="RefSeq" id="WP_377212066.1">
    <property type="nucleotide sequence ID" value="NZ_JBHTJV010000003.1"/>
</dbReference>
<sequence length="180" mass="19120">MPIYQLDNHHPQFAGSKLPGEMCWVAPDANIIGKVLMDEGASVWFGAVLRGDTELIHIGERSNVQDLAVCHTDEGFPLIVGKDCTIGHQATLHGCMIGDNSLVGMGAMVMNGAKIGKNCLIAAGSLVSEGKEIPDNSLVIGRPGKVVRELDDAARNMLSASAAHYAANAKRFSKGLKRID</sequence>
<dbReference type="CDD" id="cd04645">
    <property type="entry name" value="LbH_gamma_CA_like"/>
    <property type="match status" value="1"/>
</dbReference>
<keyword evidence="2" id="KW-1185">Reference proteome</keyword>
<dbReference type="SUPFAM" id="SSF51161">
    <property type="entry name" value="Trimeric LpxA-like enzymes"/>
    <property type="match status" value="1"/>
</dbReference>
<dbReference type="InterPro" id="IPR001451">
    <property type="entry name" value="Hexapep"/>
</dbReference>
<dbReference type="PANTHER" id="PTHR13061">
    <property type="entry name" value="DYNACTIN SUBUNIT P25"/>
    <property type="match status" value="1"/>
</dbReference>
<dbReference type="Pfam" id="PF00132">
    <property type="entry name" value="Hexapep"/>
    <property type="match status" value="1"/>
</dbReference>
<dbReference type="InterPro" id="IPR011004">
    <property type="entry name" value="Trimer_LpxA-like_sf"/>
</dbReference>
<dbReference type="PANTHER" id="PTHR13061:SF29">
    <property type="entry name" value="GAMMA CARBONIC ANHYDRASE-LIKE 1, MITOCHONDRIAL-RELATED"/>
    <property type="match status" value="1"/>
</dbReference>
<reference evidence="2" key="1">
    <citation type="journal article" date="2019" name="Int. J. Syst. Evol. Microbiol.">
        <title>The Global Catalogue of Microorganisms (GCM) 10K type strain sequencing project: providing services to taxonomists for standard genome sequencing and annotation.</title>
        <authorList>
            <consortium name="The Broad Institute Genomics Platform"/>
            <consortium name="The Broad Institute Genome Sequencing Center for Infectious Disease"/>
            <person name="Wu L."/>
            <person name="Ma J."/>
        </authorList>
    </citation>
    <scope>NUCLEOTIDE SEQUENCE [LARGE SCALE GENOMIC DNA]</scope>
    <source>
        <strain evidence="2">CCUG 60023</strain>
    </source>
</reference>
<accession>A0ABW3FAX3</accession>
<dbReference type="Gene3D" id="2.160.10.10">
    <property type="entry name" value="Hexapeptide repeat proteins"/>
    <property type="match status" value="1"/>
</dbReference>